<keyword evidence="5 10" id="KW-0808">Transferase</keyword>
<dbReference type="PANTHER" id="PTHR39453">
    <property type="entry name" value="PHOSPHATE PROPANOYLTRANSFERASE"/>
    <property type="match status" value="1"/>
</dbReference>
<evidence type="ECO:0000313" key="11">
    <source>
        <dbReference type="EMBL" id="MBM6913020.1"/>
    </source>
</evidence>
<keyword evidence="7" id="KW-0862">Zinc</keyword>
<protein>
    <recommendedName>
        <fullName evidence="4 10">Phosphate propanoyltransferase</fullName>
        <ecNumber evidence="3 10">2.3.1.222</ecNumber>
    </recommendedName>
</protein>
<evidence type="ECO:0000256" key="6">
    <source>
        <dbReference type="ARBA" id="ARBA00022723"/>
    </source>
</evidence>
<sequence>MQAIVEEIVREVVKQIEDRENTVLIEASGRHVHLNREAVESLFGEGYQLTKVRDLSQPGQYVCKERVTIAGPKGQFSNVVILGPERGKTQVEVSLTDARMMGIHAPVRESGDIEKSAPVTIMYKDKSIVLKEGLIVAKRHIHMTPEDARKNNVTNGQIVKVKTYTSRPLIFDDVIIRVSDRYSTAMHIDYDEANACGFASENRGKIIL</sequence>
<dbReference type="InterPro" id="IPR008300">
    <property type="entry name" value="PTAC"/>
</dbReference>
<name>A0ABS2GH15_9FIRM</name>
<comment type="cofactor">
    <cofactor evidence="1">
        <name>Zn(2+)</name>
        <dbReference type="ChEBI" id="CHEBI:29105"/>
    </cofactor>
</comment>
<dbReference type="EMBL" id="JACJLA010000011">
    <property type="protein sequence ID" value="MBM6913020.1"/>
    <property type="molecule type" value="Genomic_DNA"/>
</dbReference>
<gene>
    <name evidence="11" type="ORF">H6A01_06760</name>
</gene>
<dbReference type="NCBIfam" id="NF040837">
    <property type="entry name" value="BMC_EutD_Gpos"/>
    <property type="match status" value="1"/>
</dbReference>
<dbReference type="PIRSF" id="PIRSF010130">
    <property type="entry name" value="PduL"/>
    <property type="match status" value="1"/>
</dbReference>
<evidence type="ECO:0000256" key="10">
    <source>
        <dbReference type="PIRNR" id="PIRNR010130"/>
    </source>
</evidence>
<evidence type="ECO:0000313" key="12">
    <source>
        <dbReference type="Proteomes" id="UP000707138"/>
    </source>
</evidence>
<evidence type="ECO:0000256" key="9">
    <source>
        <dbReference type="ARBA" id="ARBA00047589"/>
    </source>
</evidence>
<comment type="pathway">
    <text evidence="10">Polyol metabolism; 1,2-propanediol degradation.</text>
</comment>
<accession>A0ABS2GH15</accession>
<dbReference type="EC" id="2.3.1.222" evidence="3 10"/>
<evidence type="ECO:0000256" key="3">
    <source>
        <dbReference type="ARBA" id="ARBA00012206"/>
    </source>
</evidence>
<evidence type="ECO:0000256" key="4">
    <source>
        <dbReference type="ARBA" id="ARBA00020837"/>
    </source>
</evidence>
<keyword evidence="8 10" id="KW-0012">Acyltransferase</keyword>
<dbReference type="Proteomes" id="UP000707138">
    <property type="component" value="Unassembled WGS sequence"/>
</dbReference>
<comment type="catalytic activity">
    <reaction evidence="9 10">
        <text>propanoyl-CoA + phosphate = propanoyl phosphate + CoA</text>
        <dbReference type="Rhea" id="RHEA:28046"/>
        <dbReference type="ChEBI" id="CHEBI:43474"/>
        <dbReference type="ChEBI" id="CHEBI:57287"/>
        <dbReference type="ChEBI" id="CHEBI:57392"/>
        <dbReference type="ChEBI" id="CHEBI:58933"/>
        <dbReference type="EC" id="2.3.1.222"/>
    </reaction>
</comment>
<dbReference type="Pfam" id="PF06130">
    <property type="entry name" value="PTAC"/>
    <property type="match status" value="1"/>
</dbReference>
<comment type="caution">
    <text evidence="11">The sequence shown here is derived from an EMBL/GenBank/DDBJ whole genome shotgun (WGS) entry which is preliminary data.</text>
</comment>
<comment type="similarity">
    <text evidence="2 10">Belongs to the PduL family.</text>
</comment>
<evidence type="ECO:0000256" key="8">
    <source>
        <dbReference type="ARBA" id="ARBA00023315"/>
    </source>
</evidence>
<evidence type="ECO:0000256" key="7">
    <source>
        <dbReference type="ARBA" id="ARBA00022833"/>
    </source>
</evidence>
<dbReference type="NCBIfam" id="NF011652">
    <property type="entry name" value="PRK15070.1"/>
    <property type="match status" value="1"/>
</dbReference>
<evidence type="ECO:0000256" key="2">
    <source>
        <dbReference type="ARBA" id="ARBA00007342"/>
    </source>
</evidence>
<evidence type="ECO:0000256" key="5">
    <source>
        <dbReference type="ARBA" id="ARBA00022679"/>
    </source>
</evidence>
<keyword evidence="6" id="KW-0479">Metal-binding</keyword>
<proteinExistence type="inferred from homology"/>
<comment type="function">
    <text evidence="10">Involved in 1,2-propanediol (1,2-PD) degradation by catalyzing the conversion of propanoyl-CoA to propanoyl-phosphate.</text>
</comment>
<evidence type="ECO:0000256" key="1">
    <source>
        <dbReference type="ARBA" id="ARBA00001947"/>
    </source>
</evidence>
<organism evidence="11 12">
    <name type="scientific">Veillonella magna</name>
    <dbReference type="NCBI Taxonomy" id="464322"/>
    <lineage>
        <taxon>Bacteria</taxon>
        <taxon>Bacillati</taxon>
        <taxon>Bacillota</taxon>
        <taxon>Negativicutes</taxon>
        <taxon>Veillonellales</taxon>
        <taxon>Veillonellaceae</taxon>
        <taxon>Veillonella</taxon>
    </lineage>
</organism>
<reference evidence="11 12" key="1">
    <citation type="journal article" date="2021" name="Sci. Rep.">
        <title>The distribution of antibiotic resistance genes in chicken gut microbiota commensals.</title>
        <authorList>
            <person name="Juricova H."/>
            <person name="Matiasovicova J."/>
            <person name="Kubasova T."/>
            <person name="Cejkova D."/>
            <person name="Rychlik I."/>
        </authorList>
    </citation>
    <scope>NUCLEOTIDE SEQUENCE [LARGE SCALE GENOMIC DNA]</scope>
    <source>
        <strain evidence="11 12">An537</strain>
    </source>
</reference>
<keyword evidence="12" id="KW-1185">Reference proteome</keyword>
<dbReference type="RefSeq" id="WP_288300632.1">
    <property type="nucleotide sequence ID" value="NZ_CAUGKU010000011.1"/>
</dbReference>
<dbReference type="PANTHER" id="PTHR39453:SF1">
    <property type="entry name" value="PHOSPHATE PROPANOYLTRANSFERASE"/>
    <property type="match status" value="1"/>
</dbReference>